<organism evidence="2 3">
    <name type="scientific">Streptomyces griseoruber</name>
    <dbReference type="NCBI Taxonomy" id="1943"/>
    <lineage>
        <taxon>Bacteria</taxon>
        <taxon>Bacillati</taxon>
        <taxon>Actinomycetota</taxon>
        <taxon>Actinomycetes</taxon>
        <taxon>Kitasatosporales</taxon>
        <taxon>Streptomycetaceae</taxon>
        <taxon>Streptomyces</taxon>
    </lineage>
</organism>
<keyword evidence="3" id="KW-1185">Reference proteome</keyword>
<dbReference type="AlphaFoldDB" id="A0A101T4Q5"/>
<proteinExistence type="predicted"/>
<dbReference type="STRING" id="1943.AQJ64_11305"/>
<dbReference type="OrthoDB" id="5816932at2"/>
<protein>
    <submittedName>
        <fullName evidence="2">Uncharacterized protein</fullName>
    </submittedName>
</protein>
<evidence type="ECO:0000313" key="3">
    <source>
        <dbReference type="Proteomes" id="UP000052982"/>
    </source>
</evidence>
<evidence type="ECO:0000313" key="2">
    <source>
        <dbReference type="EMBL" id="KUN85692.1"/>
    </source>
</evidence>
<gene>
    <name evidence="2" type="ORF">AQJ64_11305</name>
</gene>
<sequence>MDLEGALVPGEFLLHLGRRDGRARHTERQIAGRGARGGPGEGPQRDGGEGRDEQDDGDQAPGGGHGFPARFDAHCRHILDGAAVCFARNGFHR</sequence>
<dbReference type="EMBL" id="LMWW01000012">
    <property type="protein sequence ID" value="KUN85692.1"/>
    <property type="molecule type" value="Genomic_DNA"/>
</dbReference>
<comment type="caution">
    <text evidence="2">The sequence shown here is derived from an EMBL/GenBank/DDBJ whole genome shotgun (WGS) entry which is preliminary data.</text>
</comment>
<evidence type="ECO:0000256" key="1">
    <source>
        <dbReference type="SAM" id="MobiDB-lite"/>
    </source>
</evidence>
<reference evidence="2 3" key="1">
    <citation type="submission" date="2015-10" db="EMBL/GenBank/DDBJ databases">
        <title>Draft genome sequence of Streptomyces griseoruber DSM 40281, type strain for the species Streptomyces griseoruber.</title>
        <authorList>
            <person name="Ruckert C."/>
            <person name="Winkler A."/>
            <person name="Kalinowski J."/>
            <person name="Kampfer P."/>
            <person name="Glaeser S."/>
        </authorList>
    </citation>
    <scope>NUCLEOTIDE SEQUENCE [LARGE SCALE GENOMIC DNA]</scope>
    <source>
        <strain evidence="2 3">DSM 40281</strain>
    </source>
</reference>
<accession>A0A101T4Q5</accession>
<name>A0A101T4Q5_9ACTN</name>
<feature type="region of interest" description="Disordered" evidence="1">
    <location>
        <begin position="18"/>
        <end position="69"/>
    </location>
</feature>
<feature type="compositionally biased region" description="Basic and acidic residues" evidence="1">
    <location>
        <begin position="18"/>
        <end position="30"/>
    </location>
</feature>
<dbReference type="Proteomes" id="UP000052982">
    <property type="component" value="Unassembled WGS sequence"/>
</dbReference>